<name>A0ABQ7JVS1_9FUNG</name>
<protein>
    <recommendedName>
        <fullName evidence="3">F-box domain-containing protein</fullName>
    </recommendedName>
</protein>
<gene>
    <name evidence="1" type="ORF">BGZ96_009813</name>
</gene>
<accession>A0ABQ7JVS1</accession>
<proteinExistence type="predicted"/>
<evidence type="ECO:0008006" key="3">
    <source>
        <dbReference type="Google" id="ProtNLM"/>
    </source>
</evidence>
<comment type="caution">
    <text evidence="1">The sequence shown here is derived from an EMBL/GenBank/DDBJ whole genome shotgun (WGS) entry which is preliminary data.</text>
</comment>
<evidence type="ECO:0000313" key="2">
    <source>
        <dbReference type="Proteomes" id="UP001194696"/>
    </source>
</evidence>
<sequence length="260" mass="29525">MATASELFFGIQDLVDILASHLSQQDLARLTRTCRSLHQSCTPAYYRNLSIGTVGEAIVRVFNSTSGMVALGRHIQPVRKVYFGVEELAYFYKYVLAFENIQSHTTTDPPRPQRPSWLPPPDTLTNELKLEPLPSMINLVDFSRVFEDADNAYKLPDATDFRVMTAQLRWVLSLIQHLTCLYLEDINKVTTEMTMTEPSLFKPYYSRTHPITLTEAEVAHFLELEIFDRKIEIILGVEKAVCNQLPTAPMNSSVLHNSGN</sequence>
<organism evidence="1 2">
    <name type="scientific">Linnemannia gamsii</name>
    <dbReference type="NCBI Taxonomy" id="64522"/>
    <lineage>
        <taxon>Eukaryota</taxon>
        <taxon>Fungi</taxon>
        <taxon>Fungi incertae sedis</taxon>
        <taxon>Mucoromycota</taxon>
        <taxon>Mortierellomycotina</taxon>
        <taxon>Mortierellomycetes</taxon>
        <taxon>Mortierellales</taxon>
        <taxon>Mortierellaceae</taxon>
        <taxon>Linnemannia</taxon>
    </lineage>
</organism>
<dbReference type="Proteomes" id="UP001194696">
    <property type="component" value="Unassembled WGS sequence"/>
</dbReference>
<evidence type="ECO:0000313" key="1">
    <source>
        <dbReference type="EMBL" id="KAG0286026.1"/>
    </source>
</evidence>
<keyword evidence="2" id="KW-1185">Reference proteome</keyword>
<dbReference type="EMBL" id="JAAAIM010000609">
    <property type="protein sequence ID" value="KAG0286026.1"/>
    <property type="molecule type" value="Genomic_DNA"/>
</dbReference>
<reference evidence="1 2" key="1">
    <citation type="journal article" date="2020" name="Fungal Divers.">
        <title>Resolving the Mortierellaceae phylogeny through synthesis of multi-gene phylogenetics and phylogenomics.</title>
        <authorList>
            <person name="Vandepol N."/>
            <person name="Liber J."/>
            <person name="Desiro A."/>
            <person name="Na H."/>
            <person name="Kennedy M."/>
            <person name="Barry K."/>
            <person name="Grigoriev I.V."/>
            <person name="Miller A.N."/>
            <person name="O'Donnell K."/>
            <person name="Stajich J.E."/>
            <person name="Bonito G."/>
        </authorList>
    </citation>
    <scope>NUCLEOTIDE SEQUENCE [LARGE SCALE GENOMIC DNA]</scope>
    <source>
        <strain evidence="1 2">AD045</strain>
    </source>
</reference>